<dbReference type="AlphaFoldDB" id="E0ST93"/>
<keyword evidence="2" id="KW-1185">Reference proteome</keyword>
<gene>
    <name evidence="1" type="ordered locus">Igag_0740</name>
</gene>
<proteinExistence type="predicted"/>
<protein>
    <submittedName>
        <fullName evidence="1">Uncharacterized protein</fullName>
    </submittedName>
</protein>
<organism evidence="1 2">
    <name type="scientific">Ignisphaera aggregans (strain DSM 17230 / JCM 13409 / AQ1.S1)</name>
    <dbReference type="NCBI Taxonomy" id="583356"/>
    <lineage>
        <taxon>Archaea</taxon>
        <taxon>Thermoproteota</taxon>
        <taxon>Thermoprotei</taxon>
        <taxon>Desulfurococcales</taxon>
        <taxon>Desulfurococcaceae</taxon>
        <taxon>Ignisphaera</taxon>
    </lineage>
</organism>
<sequence>MIQIRFMQHLEKIRSKFRSEKFNVELVPIAGIIDVSRFDMCYWVDEDSDEFLSQAIRKYLDRKHKATLRYVLQCCLRIEQRDYVEAFREALLKCCNLLGSGDKNCEGQCKALYGMLGDVLILSAAYYAYQKGARVVVVPEEKAMCDVVRGLSRDGYYDDKSVKCMSIEGLRAVL</sequence>
<evidence type="ECO:0000313" key="1">
    <source>
        <dbReference type="EMBL" id="ADM27570.1"/>
    </source>
</evidence>
<dbReference type="KEGG" id="iag:Igag_0740"/>
<dbReference type="Proteomes" id="UP000001304">
    <property type="component" value="Chromosome"/>
</dbReference>
<name>E0ST93_IGNAA</name>
<dbReference type="STRING" id="583356.Igag_0740"/>
<dbReference type="EMBL" id="CP002098">
    <property type="protein sequence ID" value="ADM27570.1"/>
    <property type="molecule type" value="Genomic_DNA"/>
</dbReference>
<reference evidence="1 2" key="1">
    <citation type="journal article" date="2010" name="Stand. Genomic Sci.">
        <title>Complete genome sequence of Ignisphaera aggregans type strain (AQ1.S1).</title>
        <authorList>
            <person name="Goker M."/>
            <person name="Held B."/>
            <person name="Lapidus A."/>
            <person name="Nolan M."/>
            <person name="Spring S."/>
            <person name="Yasawong M."/>
            <person name="Lucas S."/>
            <person name="Glavina Del Rio T."/>
            <person name="Tice H."/>
            <person name="Cheng J.F."/>
            <person name="Goodwin L."/>
            <person name="Tapia R."/>
            <person name="Pitluck S."/>
            <person name="Liolios K."/>
            <person name="Ivanova N."/>
            <person name="Mavromatis K."/>
            <person name="Mikhailova N."/>
            <person name="Pati A."/>
            <person name="Chen A."/>
            <person name="Palaniappan K."/>
            <person name="Brambilla E."/>
            <person name="Land M."/>
            <person name="Hauser L."/>
            <person name="Chang Y.J."/>
            <person name="Jeffries C.D."/>
            <person name="Brettin T."/>
            <person name="Detter J.C."/>
            <person name="Han C."/>
            <person name="Rohde M."/>
            <person name="Sikorski J."/>
            <person name="Woyke T."/>
            <person name="Bristow J."/>
            <person name="Eisen J.A."/>
            <person name="Markowitz V."/>
            <person name="Hugenholtz P."/>
            <person name="Kyrpides N.C."/>
            <person name="Klenk H.P."/>
        </authorList>
    </citation>
    <scope>NUCLEOTIDE SEQUENCE [LARGE SCALE GENOMIC DNA]</scope>
    <source>
        <strain evidence="2">DSM 17230 / JCM 13409 / AQ1.S1</strain>
    </source>
</reference>
<accession>E0ST93</accession>
<dbReference type="HOGENOM" id="CLU_1536648_0_0_2"/>
<dbReference type="BioCyc" id="IAGG583356:GHAH-736-MONOMER"/>
<evidence type="ECO:0000313" key="2">
    <source>
        <dbReference type="Proteomes" id="UP000001304"/>
    </source>
</evidence>